<feature type="domain" description="Tc1-like transposase DDE" evidence="3">
    <location>
        <begin position="102"/>
        <end position="202"/>
    </location>
</feature>
<dbReference type="AlphaFoldDB" id="X1QMI6"/>
<organism evidence="4">
    <name type="scientific">marine sediment metagenome</name>
    <dbReference type="NCBI Taxonomy" id="412755"/>
    <lineage>
        <taxon>unclassified sequences</taxon>
        <taxon>metagenomes</taxon>
        <taxon>ecological metagenomes</taxon>
    </lineage>
</organism>
<reference evidence="4" key="1">
    <citation type="journal article" date="2014" name="Front. Microbiol.">
        <title>High frequency of phylogenetically diverse reductive dehalogenase-homologous genes in deep subseafloor sedimentary metagenomes.</title>
        <authorList>
            <person name="Kawai M."/>
            <person name="Futagami T."/>
            <person name="Toyoda A."/>
            <person name="Takaki Y."/>
            <person name="Nishi S."/>
            <person name="Hori S."/>
            <person name="Arai W."/>
            <person name="Tsubouchi T."/>
            <person name="Morono Y."/>
            <person name="Uchiyama I."/>
            <person name="Ito T."/>
            <person name="Fujiyama A."/>
            <person name="Inagaki F."/>
            <person name="Takami H."/>
        </authorList>
    </citation>
    <scope>NUCLEOTIDE SEQUENCE</scope>
    <source>
        <strain evidence="4">Expedition CK06-06</strain>
    </source>
</reference>
<sequence length="232" mass="25814">VYFAMGSSGKPQLIKEIIEGFKDKPYRVITPVKVHIEGLNVKIPPNVLVTGFVPAHKVNPIANISVIHGGQNTVMQACLAGTPIVGIGMHPEQQANLDACVRKRFAIRLNKKKVTASEVLGAIDRLLNDSNAKEEVSPDIHVVMVWDQAGFHTSKKLKVPENVTIVPLPPYSPELNPVENLWHYLRSHYWANRIYADYDALRYAAIDAWHKAALDPAIIQSVCRAPYAERID</sequence>
<protein>
    <recommendedName>
        <fullName evidence="3">Tc1-like transposase DDE domain-containing protein</fullName>
    </recommendedName>
</protein>
<keyword evidence="1" id="KW-0328">Glycosyltransferase</keyword>
<dbReference type="Gene3D" id="3.40.50.2000">
    <property type="entry name" value="Glycogen Phosphorylase B"/>
    <property type="match status" value="1"/>
</dbReference>
<dbReference type="EMBL" id="BARW01003665">
    <property type="protein sequence ID" value="GAI69767.1"/>
    <property type="molecule type" value="Genomic_DNA"/>
</dbReference>
<evidence type="ECO:0000256" key="1">
    <source>
        <dbReference type="ARBA" id="ARBA00022676"/>
    </source>
</evidence>
<evidence type="ECO:0000259" key="3">
    <source>
        <dbReference type="Pfam" id="PF13358"/>
    </source>
</evidence>
<evidence type="ECO:0000313" key="4">
    <source>
        <dbReference type="EMBL" id="GAI69767.1"/>
    </source>
</evidence>
<dbReference type="Pfam" id="PF13358">
    <property type="entry name" value="DDE_3"/>
    <property type="match status" value="1"/>
</dbReference>
<gene>
    <name evidence="4" type="ORF">S12H4_09155</name>
</gene>
<comment type="caution">
    <text evidence="4">The sequence shown here is derived from an EMBL/GenBank/DDBJ whole genome shotgun (WGS) entry which is preliminary data.</text>
</comment>
<name>X1QMI6_9ZZZZ</name>
<dbReference type="InterPro" id="IPR050271">
    <property type="entry name" value="UDP-glycosyltransferase"/>
</dbReference>
<dbReference type="PANTHER" id="PTHR48043">
    <property type="entry name" value="EG:EG0003.4 PROTEIN-RELATED"/>
    <property type="match status" value="1"/>
</dbReference>
<accession>X1QMI6</accession>
<dbReference type="SUPFAM" id="SSF53756">
    <property type="entry name" value="UDP-Glycosyltransferase/glycogen phosphorylase"/>
    <property type="match status" value="1"/>
</dbReference>
<proteinExistence type="predicted"/>
<evidence type="ECO:0000256" key="2">
    <source>
        <dbReference type="ARBA" id="ARBA00022679"/>
    </source>
</evidence>
<dbReference type="GO" id="GO:0008194">
    <property type="term" value="F:UDP-glycosyltransferase activity"/>
    <property type="evidence" value="ECO:0007669"/>
    <property type="project" value="InterPro"/>
</dbReference>
<dbReference type="InterPro" id="IPR038717">
    <property type="entry name" value="Tc1-like_DDE_dom"/>
</dbReference>
<dbReference type="PANTHER" id="PTHR48043:SF145">
    <property type="entry name" value="FI06409P-RELATED"/>
    <property type="match status" value="1"/>
</dbReference>
<feature type="non-terminal residue" evidence="4">
    <location>
        <position position="1"/>
    </location>
</feature>
<keyword evidence="2" id="KW-0808">Transferase</keyword>